<evidence type="ECO:0000313" key="3">
    <source>
        <dbReference type="Proteomes" id="UP000580250"/>
    </source>
</evidence>
<proteinExistence type="predicted"/>
<sequence>MPYKLKKPENESLCNLFKRPNILDIIPNIVLLWFAFFWLSHLKIIVVLTFKK</sequence>
<evidence type="ECO:0000313" key="2">
    <source>
        <dbReference type="EMBL" id="CAD2131895.1"/>
    </source>
</evidence>
<keyword evidence="1" id="KW-0812">Transmembrane</keyword>
<accession>A0A6V7TUS5</accession>
<organism evidence="2 3">
    <name type="scientific">Meloidogyne enterolobii</name>
    <name type="common">Root-knot nematode worm</name>
    <name type="synonym">Meloidogyne mayaguensis</name>
    <dbReference type="NCBI Taxonomy" id="390850"/>
    <lineage>
        <taxon>Eukaryota</taxon>
        <taxon>Metazoa</taxon>
        <taxon>Ecdysozoa</taxon>
        <taxon>Nematoda</taxon>
        <taxon>Chromadorea</taxon>
        <taxon>Rhabditida</taxon>
        <taxon>Tylenchina</taxon>
        <taxon>Tylenchomorpha</taxon>
        <taxon>Tylenchoidea</taxon>
        <taxon>Meloidogynidae</taxon>
        <taxon>Meloidogyninae</taxon>
        <taxon>Meloidogyne</taxon>
    </lineage>
</organism>
<protein>
    <submittedName>
        <fullName evidence="2">Uncharacterized protein</fullName>
    </submittedName>
</protein>
<dbReference type="Proteomes" id="UP000580250">
    <property type="component" value="Unassembled WGS sequence"/>
</dbReference>
<gene>
    <name evidence="2" type="ORF">MENT_LOCUS3461</name>
</gene>
<feature type="transmembrane region" description="Helical" evidence="1">
    <location>
        <begin position="25"/>
        <end position="50"/>
    </location>
</feature>
<reference evidence="2 3" key="1">
    <citation type="submission" date="2020-08" db="EMBL/GenBank/DDBJ databases">
        <authorList>
            <person name="Koutsovoulos G."/>
            <person name="Danchin GJ E."/>
        </authorList>
    </citation>
    <scope>NUCLEOTIDE SEQUENCE [LARGE SCALE GENOMIC DNA]</scope>
</reference>
<keyword evidence="1" id="KW-1133">Transmembrane helix</keyword>
<dbReference type="AlphaFoldDB" id="A0A6V7TUS5"/>
<dbReference type="EMBL" id="CAJEWN010000011">
    <property type="protein sequence ID" value="CAD2131895.1"/>
    <property type="molecule type" value="Genomic_DNA"/>
</dbReference>
<name>A0A6V7TUS5_MELEN</name>
<evidence type="ECO:0000256" key="1">
    <source>
        <dbReference type="SAM" id="Phobius"/>
    </source>
</evidence>
<keyword evidence="1" id="KW-0472">Membrane</keyword>
<comment type="caution">
    <text evidence="2">The sequence shown here is derived from an EMBL/GenBank/DDBJ whole genome shotgun (WGS) entry which is preliminary data.</text>
</comment>